<feature type="signal peptide" evidence="1">
    <location>
        <begin position="1"/>
        <end position="17"/>
    </location>
</feature>
<dbReference type="Gene3D" id="2.160.20.120">
    <property type="match status" value="1"/>
</dbReference>
<feature type="domain" description="Putative auto-transporter adhesin head GIN" evidence="2">
    <location>
        <begin position="37"/>
        <end position="222"/>
    </location>
</feature>
<dbReference type="InterPro" id="IPR021255">
    <property type="entry name" value="DUF2807"/>
</dbReference>
<feature type="chain" id="PRO_5012810489" evidence="1">
    <location>
        <begin position="18"/>
        <end position="238"/>
    </location>
</feature>
<sequence length="238" mass="24134">MIRLPLALALLAVPAAATPQSVDPRGPAERRELVGSFDRVRIDGPLEVVFRPGSPSARVIGDRRAIEDVDISADGSTLRLRRFGLNADDGARVASGAPIRVALSSPALRAASVSAGARLQAARMRGPQVDLAVNGAGAIEAGEVTGDQLSAILVGPGTITLSGKARTARLAVNGPGRIDASGLEVGDLTVLQDGPGETKAAARYTAKVTNAGLGLVEVAGRPKCTVSARAGGPVRCGK</sequence>
<accession>A0A2A2SF24</accession>
<protein>
    <submittedName>
        <fullName evidence="3">DUF2807 domain-containing protein</fullName>
    </submittedName>
</protein>
<evidence type="ECO:0000259" key="2">
    <source>
        <dbReference type="Pfam" id="PF10988"/>
    </source>
</evidence>
<keyword evidence="4" id="KW-1185">Reference proteome</keyword>
<evidence type="ECO:0000313" key="3">
    <source>
        <dbReference type="EMBL" id="PAX07904.1"/>
    </source>
</evidence>
<proteinExistence type="predicted"/>
<evidence type="ECO:0000313" key="4">
    <source>
        <dbReference type="Proteomes" id="UP000218151"/>
    </source>
</evidence>
<name>A0A2A2SF24_9SPHN</name>
<gene>
    <name evidence="3" type="ORF">CKY28_09850</name>
</gene>
<keyword evidence="1" id="KW-0732">Signal</keyword>
<reference evidence="4" key="1">
    <citation type="submission" date="2017-09" db="EMBL/GenBank/DDBJ databases">
        <authorList>
            <person name="Feng G."/>
            <person name="Zhu H."/>
        </authorList>
    </citation>
    <scope>NUCLEOTIDE SEQUENCE [LARGE SCALE GENOMIC DNA]</scope>
    <source>
        <strain evidence="4">1PNM-20</strain>
    </source>
</reference>
<organism evidence="3 4">
    <name type="scientific">Sphingomonas lenta</name>
    <dbReference type="NCBI Taxonomy" id="1141887"/>
    <lineage>
        <taxon>Bacteria</taxon>
        <taxon>Pseudomonadati</taxon>
        <taxon>Pseudomonadota</taxon>
        <taxon>Alphaproteobacteria</taxon>
        <taxon>Sphingomonadales</taxon>
        <taxon>Sphingomonadaceae</taxon>
        <taxon>Sphingomonas</taxon>
    </lineage>
</organism>
<dbReference type="OrthoDB" id="7478143at2"/>
<dbReference type="RefSeq" id="WP_095998147.1">
    <property type="nucleotide sequence ID" value="NZ_NSLI01000003.1"/>
</dbReference>
<evidence type="ECO:0000256" key="1">
    <source>
        <dbReference type="SAM" id="SignalP"/>
    </source>
</evidence>
<dbReference type="AlphaFoldDB" id="A0A2A2SF24"/>
<dbReference type="Proteomes" id="UP000218151">
    <property type="component" value="Unassembled WGS sequence"/>
</dbReference>
<dbReference type="Pfam" id="PF10988">
    <property type="entry name" value="DUF2807"/>
    <property type="match status" value="1"/>
</dbReference>
<dbReference type="EMBL" id="NSLI01000003">
    <property type="protein sequence ID" value="PAX07904.1"/>
    <property type="molecule type" value="Genomic_DNA"/>
</dbReference>
<comment type="caution">
    <text evidence="3">The sequence shown here is derived from an EMBL/GenBank/DDBJ whole genome shotgun (WGS) entry which is preliminary data.</text>
</comment>